<dbReference type="GO" id="GO:0005886">
    <property type="term" value="C:plasma membrane"/>
    <property type="evidence" value="ECO:0007669"/>
    <property type="project" value="UniProtKB-SubCell"/>
</dbReference>
<dbReference type="PANTHER" id="PTHR23501:SF174">
    <property type="entry name" value="MULTIDRUG EXPORT PROTEIN EMRB-RELATED"/>
    <property type="match status" value="1"/>
</dbReference>
<feature type="transmembrane region" description="Helical" evidence="7">
    <location>
        <begin position="301"/>
        <end position="322"/>
    </location>
</feature>
<protein>
    <submittedName>
        <fullName evidence="9">Inner membrane component of tripartite multidrug resistance system</fullName>
    </submittedName>
</protein>
<comment type="subcellular location">
    <subcellularLocation>
        <location evidence="1">Cell membrane</location>
        <topology evidence="1">Multi-pass membrane protein</topology>
    </subcellularLocation>
</comment>
<feature type="transmembrane region" description="Helical" evidence="7">
    <location>
        <begin position="268"/>
        <end position="289"/>
    </location>
</feature>
<dbReference type="EMBL" id="MDSU01000018">
    <property type="protein sequence ID" value="OSS42048.1"/>
    <property type="molecule type" value="Genomic_DNA"/>
</dbReference>
<dbReference type="Gene3D" id="1.20.1720.10">
    <property type="entry name" value="Multidrug resistance protein D"/>
    <property type="match status" value="1"/>
</dbReference>
<dbReference type="InterPro" id="IPR036259">
    <property type="entry name" value="MFS_trans_sf"/>
</dbReference>
<dbReference type="OrthoDB" id="9807274at2"/>
<proteinExistence type="predicted"/>
<dbReference type="STRING" id="1562698.DESAMIL20_1601"/>
<dbReference type="CDD" id="cd17503">
    <property type="entry name" value="MFS_LmrB_MDR_like"/>
    <property type="match status" value="1"/>
</dbReference>
<dbReference type="AlphaFoldDB" id="A0A1X4XX07"/>
<organism evidence="9 10">
    <name type="scientific">Desulfurella amilsii</name>
    <dbReference type="NCBI Taxonomy" id="1562698"/>
    <lineage>
        <taxon>Bacteria</taxon>
        <taxon>Pseudomonadati</taxon>
        <taxon>Campylobacterota</taxon>
        <taxon>Desulfurellia</taxon>
        <taxon>Desulfurellales</taxon>
        <taxon>Desulfurellaceae</taxon>
        <taxon>Desulfurella</taxon>
    </lineage>
</organism>
<feature type="transmembrane region" description="Helical" evidence="7">
    <location>
        <begin position="359"/>
        <end position="386"/>
    </location>
</feature>
<keyword evidence="4 7" id="KW-0812">Transmembrane</keyword>
<dbReference type="SUPFAM" id="SSF103473">
    <property type="entry name" value="MFS general substrate transporter"/>
    <property type="match status" value="1"/>
</dbReference>
<evidence type="ECO:0000259" key="8">
    <source>
        <dbReference type="PROSITE" id="PS50850"/>
    </source>
</evidence>
<feature type="transmembrane region" description="Helical" evidence="7">
    <location>
        <begin position="398"/>
        <end position="419"/>
    </location>
</feature>
<feature type="transmembrane region" description="Helical" evidence="7">
    <location>
        <begin position="102"/>
        <end position="123"/>
    </location>
</feature>
<evidence type="ECO:0000256" key="4">
    <source>
        <dbReference type="ARBA" id="ARBA00022692"/>
    </source>
</evidence>
<dbReference type="NCBIfam" id="TIGR00711">
    <property type="entry name" value="efflux_EmrB"/>
    <property type="match status" value="1"/>
</dbReference>
<evidence type="ECO:0000256" key="3">
    <source>
        <dbReference type="ARBA" id="ARBA00022475"/>
    </source>
</evidence>
<evidence type="ECO:0000313" key="9">
    <source>
        <dbReference type="EMBL" id="OSS42048.1"/>
    </source>
</evidence>
<dbReference type="InterPro" id="IPR004638">
    <property type="entry name" value="EmrB-like"/>
</dbReference>
<gene>
    <name evidence="9" type="ORF">DESAMIL20_1601</name>
</gene>
<keyword evidence="6 7" id="KW-0472">Membrane</keyword>
<dbReference type="Proteomes" id="UP000194141">
    <property type="component" value="Unassembled WGS sequence"/>
</dbReference>
<feature type="transmembrane region" description="Helical" evidence="7">
    <location>
        <begin position="163"/>
        <end position="186"/>
    </location>
</feature>
<keyword evidence="3" id="KW-1003">Cell membrane</keyword>
<evidence type="ECO:0000256" key="6">
    <source>
        <dbReference type="ARBA" id="ARBA00023136"/>
    </source>
</evidence>
<feature type="transmembrane region" description="Helical" evidence="7">
    <location>
        <begin position="135"/>
        <end position="157"/>
    </location>
</feature>
<keyword evidence="10" id="KW-1185">Reference proteome</keyword>
<sequence length="520" mass="58332">MQERQVNPYIIALTVMLPTFMVLMDTSIVTVALSYMAGPLSVTTDDATWTLTVYLAASGIILPITSFLGNKFGRKNYFLISIIAFTVSSFLCGVAPTLDLLLLFRAIQGFAGGGLQPISQAILMESFPLEKRAQAMSIFSIGVIFAPILGPVIGGWIVDSYSWRWMFLINVPFGILATIMTLMFIFDPPYAKANKILKIDYTALSFIAIGIGALQIMLDRGQEDNWFNSNFIVILGLLSFFFISMFLIKNYFSDKPIIRMSLLKDRNYLIATIAMFFLGFLFFVTLTLLPELMQTLMNYDAFKSGLIMMPGGIASLITVIFIGKVSKKISFKTLIFFGVIIGLYALYLMEQINLTASPYFLLLGRVLIGFGLPLIFIPINVVAFIFLKNEDMGEASGILNFTRSIGGSFGISLMASAMLTHREAFQRDALVQNISATNPVFLHYLNTLQNYLFTYIGFDPNMAYRKAMGLINNTINTQSTIMAFQDDFHIMMWVILIFLFFLPFIKTKTQKPEKIIISEM</sequence>
<keyword evidence="2" id="KW-0813">Transport</keyword>
<evidence type="ECO:0000313" key="10">
    <source>
        <dbReference type="Proteomes" id="UP000194141"/>
    </source>
</evidence>
<feature type="transmembrane region" description="Helical" evidence="7">
    <location>
        <begin position="488"/>
        <end position="505"/>
    </location>
</feature>
<evidence type="ECO:0000256" key="7">
    <source>
        <dbReference type="SAM" id="Phobius"/>
    </source>
</evidence>
<feature type="domain" description="Major facilitator superfamily (MFS) profile" evidence="8">
    <location>
        <begin position="11"/>
        <end position="510"/>
    </location>
</feature>
<dbReference type="Pfam" id="PF07690">
    <property type="entry name" value="MFS_1"/>
    <property type="match status" value="1"/>
</dbReference>
<feature type="transmembrane region" description="Helical" evidence="7">
    <location>
        <begin position="49"/>
        <end position="69"/>
    </location>
</feature>
<feature type="transmembrane region" description="Helical" evidence="7">
    <location>
        <begin position="329"/>
        <end position="347"/>
    </location>
</feature>
<evidence type="ECO:0000256" key="2">
    <source>
        <dbReference type="ARBA" id="ARBA00022448"/>
    </source>
</evidence>
<reference evidence="9 10" key="1">
    <citation type="journal article" date="2017" name="Front. Microbiol.">
        <title>Genome Sequence of Desulfurella amilsii Strain TR1 and Comparative Genomics of Desulfurellaceae Family.</title>
        <authorList>
            <person name="Florentino A.P."/>
            <person name="Stams A.J."/>
            <person name="Sanchez-Andrea I."/>
        </authorList>
    </citation>
    <scope>NUCLEOTIDE SEQUENCE [LARGE SCALE GENOMIC DNA]</scope>
    <source>
        <strain evidence="9 10">TR1</strain>
    </source>
</reference>
<evidence type="ECO:0000256" key="5">
    <source>
        <dbReference type="ARBA" id="ARBA00022989"/>
    </source>
</evidence>
<feature type="transmembrane region" description="Helical" evidence="7">
    <location>
        <begin position="76"/>
        <end position="96"/>
    </location>
</feature>
<dbReference type="InterPro" id="IPR020846">
    <property type="entry name" value="MFS_dom"/>
</dbReference>
<feature type="transmembrane region" description="Helical" evidence="7">
    <location>
        <begin position="230"/>
        <end position="248"/>
    </location>
</feature>
<keyword evidence="5 7" id="KW-1133">Transmembrane helix</keyword>
<name>A0A1X4XX07_9BACT</name>
<evidence type="ECO:0000256" key="1">
    <source>
        <dbReference type="ARBA" id="ARBA00004651"/>
    </source>
</evidence>
<dbReference type="RefSeq" id="WP_086034295.1">
    <property type="nucleotide sequence ID" value="NZ_MDSU01000018.1"/>
</dbReference>
<feature type="transmembrane region" description="Helical" evidence="7">
    <location>
        <begin position="9"/>
        <end position="37"/>
    </location>
</feature>
<accession>A0A1X4XX07</accession>
<dbReference type="Gene3D" id="1.20.1250.20">
    <property type="entry name" value="MFS general substrate transporter like domains"/>
    <property type="match status" value="1"/>
</dbReference>
<feature type="transmembrane region" description="Helical" evidence="7">
    <location>
        <begin position="198"/>
        <end position="218"/>
    </location>
</feature>
<dbReference type="InterPro" id="IPR011701">
    <property type="entry name" value="MFS"/>
</dbReference>
<dbReference type="InterPro" id="IPR005829">
    <property type="entry name" value="Sugar_transporter_CS"/>
</dbReference>
<dbReference type="PANTHER" id="PTHR23501">
    <property type="entry name" value="MAJOR FACILITATOR SUPERFAMILY"/>
    <property type="match status" value="1"/>
</dbReference>
<comment type="caution">
    <text evidence="9">The sequence shown here is derived from an EMBL/GenBank/DDBJ whole genome shotgun (WGS) entry which is preliminary data.</text>
</comment>
<dbReference type="PROSITE" id="PS50850">
    <property type="entry name" value="MFS"/>
    <property type="match status" value="1"/>
</dbReference>
<dbReference type="GO" id="GO:0022857">
    <property type="term" value="F:transmembrane transporter activity"/>
    <property type="evidence" value="ECO:0007669"/>
    <property type="project" value="InterPro"/>
</dbReference>
<dbReference type="PROSITE" id="PS00217">
    <property type="entry name" value="SUGAR_TRANSPORT_2"/>
    <property type="match status" value="1"/>
</dbReference>